<dbReference type="GO" id="GO:0016020">
    <property type="term" value="C:membrane"/>
    <property type="evidence" value="ECO:0007669"/>
    <property type="project" value="UniProtKB-SubCell"/>
</dbReference>
<proteinExistence type="predicted"/>
<protein>
    <submittedName>
        <fullName evidence="6">Polysaccharide biosynthesis protein</fullName>
    </submittedName>
</protein>
<evidence type="ECO:0000313" key="7">
    <source>
        <dbReference type="Proteomes" id="UP000004814"/>
    </source>
</evidence>
<feature type="transmembrane region" description="Helical" evidence="5">
    <location>
        <begin position="129"/>
        <end position="148"/>
    </location>
</feature>
<organism evidence="6 7">
    <name type="scientific">Burkholderia ambifaria MEX-5</name>
    <dbReference type="NCBI Taxonomy" id="396597"/>
    <lineage>
        <taxon>Bacteria</taxon>
        <taxon>Pseudomonadati</taxon>
        <taxon>Pseudomonadota</taxon>
        <taxon>Betaproteobacteria</taxon>
        <taxon>Burkholderiales</taxon>
        <taxon>Burkholderiaceae</taxon>
        <taxon>Burkholderia</taxon>
        <taxon>Burkholderia cepacia complex</taxon>
    </lineage>
</organism>
<evidence type="ECO:0000256" key="1">
    <source>
        <dbReference type="ARBA" id="ARBA00004141"/>
    </source>
</evidence>
<dbReference type="EMBL" id="ABLK01000079">
    <property type="protein sequence ID" value="EDT41379.1"/>
    <property type="molecule type" value="Genomic_DNA"/>
</dbReference>
<evidence type="ECO:0000256" key="2">
    <source>
        <dbReference type="ARBA" id="ARBA00022692"/>
    </source>
</evidence>
<feature type="transmembrane region" description="Helical" evidence="5">
    <location>
        <begin position="100"/>
        <end position="123"/>
    </location>
</feature>
<feature type="transmembrane region" description="Helical" evidence="5">
    <location>
        <begin position="409"/>
        <end position="428"/>
    </location>
</feature>
<feature type="transmembrane region" description="Helical" evidence="5">
    <location>
        <begin position="344"/>
        <end position="372"/>
    </location>
</feature>
<dbReference type="Pfam" id="PF01943">
    <property type="entry name" value="Polysacc_synt"/>
    <property type="match status" value="1"/>
</dbReference>
<reference evidence="6 7" key="1">
    <citation type="submission" date="2008-03" db="EMBL/GenBank/DDBJ databases">
        <title>Sequencing of the draft genome and assembly of Burkholderia ambifaria MEX-5.</title>
        <authorList>
            <consortium name="US DOE Joint Genome Institute (JGI-PGF)"/>
            <person name="Copeland A."/>
            <person name="Lucas S."/>
            <person name="Lapidus A."/>
            <person name="Glavina del Rio T."/>
            <person name="Dalin E."/>
            <person name="Tice H."/>
            <person name="Bruce D."/>
            <person name="Goodwin L."/>
            <person name="Pitluck S."/>
            <person name="Larimer F."/>
            <person name="Land M.L."/>
            <person name="Hauser L."/>
            <person name="Tiedje J."/>
            <person name="Richardson P."/>
        </authorList>
    </citation>
    <scope>NUCLEOTIDE SEQUENCE [LARGE SCALE GENOMIC DNA]</scope>
    <source>
        <strain evidence="6 7">MEX-5</strain>
    </source>
</reference>
<keyword evidence="4 5" id="KW-0472">Membrane</keyword>
<name>B1T4Y6_9BURK</name>
<feature type="transmembrane region" description="Helical" evidence="5">
    <location>
        <begin position="160"/>
        <end position="182"/>
    </location>
</feature>
<keyword evidence="3 5" id="KW-1133">Transmembrane helix</keyword>
<keyword evidence="2 5" id="KW-0812">Transmembrane</keyword>
<dbReference type="PATRIC" id="fig|396597.7.peg.5214"/>
<accession>B1T4Y6</accession>
<evidence type="ECO:0000256" key="3">
    <source>
        <dbReference type="ARBA" id="ARBA00022989"/>
    </source>
</evidence>
<comment type="subcellular location">
    <subcellularLocation>
        <location evidence="1">Membrane</location>
        <topology evidence="1">Multi-pass membrane protein</topology>
    </subcellularLocation>
</comment>
<dbReference type="PANTHER" id="PTHR43424">
    <property type="entry name" value="LOCUS PUTATIVE PROTEIN 1-RELATED"/>
    <property type="match status" value="1"/>
</dbReference>
<feature type="transmembrane region" description="Helical" evidence="5">
    <location>
        <begin position="60"/>
        <end position="79"/>
    </location>
</feature>
<gene>
    <name evidence="6" type="ORF">BamMEX5DRAFT_2852</name>
</gene>
<dbReference type="AlphaFoldDB" id="B1T4Y6"/>
<dbReference type="Proteomes" id="UP000004814">
    <property type="component" value="Unassembled WGS sequence"/>
</dbReference>
<feature type="transmembrane region" description="Helical" evidence="5">
    <location>
        <begin position="28"/>
        <end position="48"/>
    </location>
</feature>
<comment type="caution">
    <text evidence="6">The sequence shown here is derived from an EMBL/GenBank/DDBJ whole genome shotgun (WGS) entry which is preliminary data.</text>
</comment>
<dbReference type="InterPro" id="IPR052556">
    <property type="entry name" value="PolySynth_Transporter"/>
</dbReference>
<feature type="transmembrane region" description="Helical" evidence="5">
    <location>
        <begin position="384"/>
        <end position="403"/>
    </location>
</feature>
<evidence type="ECO:0000256" key="4">
    <source>
        <dbReference type="ARBA" id="ARBA00023136"/>
    </source>
</evidence>
<dbReference type="PANTHER" id="PTHR43424:SF1">
    <property type="entry name" value="LOCUS PUTATIVE PROTEIN 1-RELATED"/>
    <property type="match status" value="1"/>
</dbReference>
<feature type="transmembrane region" description="Helical" evidence="5">
    <location>
        <begin position="309"/>
        <end position="332"/>
    </location>
</feature>
<feature type="transmembrane region" description="Helical" evidence="5">
    <location>
        <begin position="188"/>
        <end position="209"/>
    </location>
</feature>
<sequence>MTTRMSNATRAMTSSGSRPGAAGLGRNLAAMLLWQIGMYVVPLATFPYLTRVLGPAQFGVVGYVTALTVYGTILTEWGFNLSGPRAVAQYRGDSRRLSELVWSIVGAKACLCVASCAILAVVLRVDRTLAAMSTAIWIGWLGVIANVWTLNWLLQGLERFSSFTVVALASRFVALPLTFWLVRSPADVDMAIAIQSLTSVLAAGGSMLMARRLGLLGYRRLSWRAIRAQLIAGADMFVSTASVSLFSAANTVIVGAIAGPYQVGLYAAADKLKTAGNMVPAQINTVLYSRISALFADRQPEGARAAARLTVSGGIAIVFVTGIGIAICLSMSDVLTRLVLGEKFAGASSVVNVLCLSTLFGNLAYFLGLQVLVPFGGTRRRARVMLAGGLLNVLLALLLVPRLGAVGAAVAYLIAEIALLVTFAIWTVRSATLREHFARRAKA</sequence>
<evidence type="ECO:0000256" key="5">
    <source>
        <dbReference type="SAM" id="Phobius"/>
    </source>
</evidence>
<evidence type="ECO:0000313" key="6">
    <source>
        <dbReference type="EMBL" id="EDT41379.1"/>
    </source>
</evidence>
<dbReference type="InterPro" id="IPR002797">
    <property type="entry name" value="Polysacc_synth"/>
</dbReference>